<reference evidence="2 3" key="1">
    <citation type="submission" date="2018-04" db="EMBL/GenBank/DDBJ databases">
        <title>WGS assembly of Panicum hallii var. hallii HAL2.</title>
        <authorList>
            <person name="Lovell J."/>
            <person name="Jenkins J."/>
            <person name="Lowry D."/>
            <person name="Mamidi S."/>
            <person name="Sreedasyam A."/>
            <person name="Weng X."/>
            <person name="Barry K."/>
            <person name="Bonette J."/>
            <person name="Campitelli B."/>
            <person name="Daum C."/>
            <person name="Gordon S."/>
            <person name="Gould B."/>
            <person name="Lipzen A."/>
            <person name="MacQueen A."/>
            <person name="Palacio-Mejia J."/>
            <person name="Plott C."/>
            <person name="Shakirov E."/>
            <person name="Shu S."/>
            <person name="Yoshinaga Y."/>
            <person name="Zane M."/>
            <person name="Rokhsar D."/>
            <person name="Grimwood J."/>
            <person name="Schmutz J."/>
            <person name="Juenger T."/>
        </authorList>
    </citation>
    <scope>NUCLEOTIDE SEQUENCE [LARGE SCALE GENOMIC DNA]</scope>
    <source>
        <strain evidence="3">cv. HAL2</strain>
    </source>
</reference>
<evidence type="ECO:0000256" key="1">
    <source>
        <dbReference type="SAM" id="MobiDB-lite"/>
    </source>
</evidence>
<evidence type="ECO:0000313" key="3">
    <source>
        <dbReference type="Proteomes" id="UP000244336"/>
    </source>
</evidence>
<feature type="compositionally biased region" description="Low complexity" evidence="1">
    <location>
        <begin position="123"/>
        <end position="147"/>
    </location>
</feature>
<evidence type="ECO:0000313" key="2">
    <source>
        <dbReference type="EMBL" id="PUZ70384.1"/>
    </source>
</evidence>
<dbReference type="EMBL" id="CM009750">
    <property type="protein sequence ID" value="PUZ70384.1"/>
    <property type="molecule type" value="Genomic_DNA"/>
</dbReference>
<gene>
    <name evidence="2" type="ORF">GQ55_2G225800</name>
</gene>
<dbReference type="Proteomes" id="UP000244336">
    <property type="component" value="Chromosome 2"/>
</dbReference>
<dbReference type="Gramene" id="PUZ70384">
    <property type="protein sequence ID" value="PUZ70384"/>
    <property type="gene ID" value="GQ55_2G225800"/>
</dbReference>
<name>A0A2T7ERD4_9POAL</name>
<organism evidence="2 3">
    <name type="scientific">Panicum hallii var. hallii</name>
    <dbReference type="NCBI Taxonomy" id="1504633"/>
    <lineage>
        <taxon>Eukaryota</taxon>
        <taxon>Viridiplantae</taxon>
        <taxon>Streptophyta</taxon>
        <taxon>Embryophyta</taxon>
        <taxon>Tracheophyta</taxon>
        <taxon>Spermatophyta</taxon>
        <taxon>Magnoliopsida</taxon>
        <taxon>Liliopsida</taxon>
        <taxon>Poales</taxon>
        <taxon>Poaceae</taxon>
        <taxon>PACMAD clade</taxon>
        <taxon>Panicoideae</taxon>
        <taxon>Panicodae</taxon>
        <taxon>Paniceae</taxon>
        <taxon>Panicinae</taxon>
        <taxon>Panicum</taxon>
        <taxon>Panicum sect. Panicum</taxon>
    </lineage>
</organism>
<proteinExistence type="predicted"/>
<protein>
    <submittedName>
        <fullName evidence="2">Uncharacterized protein</fullName>
    </submittedName>
</protein>
<feature type="region of interest" description="Disordered" evidence="1">
    <location>
        <begin position="111"/>
        <end position="147"/>
    </location>
</feature>
<keyword evidence="3" id="KW-1185">Reference proteome</keyword>
<accession>A0A2T7ERD4</accession>
<dbReference type="AlphaFoldDB" id="A0A2T7ERD4"/>
<sequence>MEKARPAAAMVGGGEDRWCSFKRLAYWLDGMISSVRGALFKVMDVDRSTMIMRGRRYVVLRPVAPLRASSCRCVPLVVRFFVLSPAICSRLILRPYFRPIPLPAQPPPPRLCLLRRSRPRSSPPSRSSSGTAAENATTSAPPASTPALHRQRFGHLHPAPCRMASDPASSTPSLLPLLPRRSVASILTQASWPSPSRRCAVDLPWRRGAILWSRSCRRPDAWRPECCNIRLSRRRPAVAPSTSRAVAAPSCGARRTTSLAHPLSSHGCELRQQKGRRALGRGGVVGSSGGGGQYVSFSSTTNSYAVAVKLVAPFI</sequence>